<dbReference type="PROSITE" id="PS51677">
    <property type="entry name" value="NODB"/>
    <property type="match status" value="1"/>
</dbReference>
<reference evidence="4 5" key="1">
    <citation type="submission" date="2024-09" db="EMBL/GenBank/DDBJ databases">
        <title>Laminarin stimulates single cell rates of sulfate reduction while oxygen inhibits transcriptomic activity in coastal marine sediment.</title>
        <authorList>
            <person name="Lindsay M."/>
            <person name="Orcutt B."/>
            <person name="Emerson D."/>
            <person name="Stepanauskas R."/>
            <person name="D'Angelo T."/>
        </authorList>
    </citation>
    <scope>NUCLEOTIDE SEQUENCE [LARGE SCALE GENOMIC DNA]</scope>
    <source>
        <strain evidence="4">SAG AM-311-K15</strain>
    </source>
</reference>
<dbReference type="InterPro" id="IPR002509">
    <property type="entry name" value="NODB_dom"/>
</dbReference>
<proteinExistence type="predicted"/>
<dbReference type="PANTHER" id="PTHR10587:SF128">
    <property type="entry name" value="POLYSACCHARIDE DEACETYLASE PDAB-RELATED"/>
    <property type="match status" value="1"/>
</dbReference>
<evidence type="ECO:0000313" key="4">
    <source>
        <dbReference type="EMBL" id="MFC1852494.1"/>
    </source>
</evidence>
<evidence type="ECO:0000313" key="5">
    <source>
        <dbReference type="Proteomes" id="UP001594351"/>
    </source>
</evidence>
<gene>
    <name evidence="4" type="ORF">ACFL27_20035</name>
</gene>
<dbReference type="InterPro" id="IPR011330">
    <property type="entry name" value="Glyco_hydro/deAcase_b/a-brl"/>
</dbReference>
<dbReference type="Gene3D" id="3.20.20.370">
    <property type="entry name" value="Glycoside hydrolase/deacetylase"/>
    <property type="match status" value="1"/>
</dbReference>
<keyword evidence="2" id="KW-1133">Transmembrane helix</keyword>
<keyword evidence="4" id="KW-0378">Hydrolase</keyword>
<sequence>MYVNHRVWKLDRRLDLILKFVKRISLDREDARAFYNFNRSRAIIYLSKTCNLDVDELEEKGKAPGRLLDILDEYLTDRQKRILLTYIKISRYLINIIEVKVIPKETIPAKVPVVVPVVVPVETTPIEKPPSSYKVSFAVSAAILVMATITFTYFRYHLDHQLSRKHDDGSQQSITNNLTTFKPLKISGENESAIRTQLNNKADRKTQDLSAPENNHPPSKDIEIKTASSKDRALKLVSVKTEPEHPVQKAILKNTFLKSGSIDSIYTTHADLPLNIIRGNTQEKKISLTFDGDSQAQDTEFILEALKQYNVTCTFFLTGKFIEKFPEQVMKIVHAGHEVGNHTYSHAHMYSISDQEFRKELIKCDQVFFKLCGKHMIPYWRAPYGEYNKHQAKIAKELGYTHVHWTHWKKRKHSLDTVDWVEDENSTIFYSAEEITHHILSSDYKEGGIVLLHVGARTTDPLYLKFPEIIKGLRSQGYQIITISEMIKDIIS</sequence>
<dbReference type="Proteomes" id="UP001594351">
    <property type="component" value="Unassembled WGS sequence"/>
</dbReference>
<dbReference type="GO" id="GO:0016787">
    <property type="term" value="F:hydrolase activity"/>
    <property type="evidence" value="ECO:0007669"/>
    <property type="project" value="UniProtKB-KW"/>
</dbReference>
<feature type="domain" description="NodB homology" evidence="3">
    <location>
        <begin position="284"/>
        <end position="481"/>
    </location>
</feature>
<evidence type="ECO:0000256" key="1">
    <source>
        <dbReference type="SAM" id="MobiDB-lite"/>
    </source>
</evidence>
<evidence type="ECO:0000259" key="3">
    <source>
        <dbReference type="PROSITE" id="PS51677"/>
    </source>
</evidence>
<feature type="compositionally biased region" description="Polar residues" evidence="1">
    <location>
        <begin position="208"/>
        <end position="217"/>
    </location>
</feature>
<dbReference type="SUPFAM" id="SSF88713">
    <property type="entry name" value="Glycoside hydrolase/deacetylase"/>
    <property type="match status" value="1"/>
</dbReference>
<feature type="region of interest" description="Disordered" evidence="1">
    <location>
        <begin position="199"/>
        <end position="222"/>
    </location>
</feature>
<accession>A0ABV6Z263</accession>
<comment type="caution">
    <text evidence="4">The sequence shown here is derived from an EMBL/GenBank/DDBJ whole genome shotgun (WGS) entry which is preliminary data.</text>
</comment>
<evidence type="ECO:0000256" key="2">
    <source>
        <dbReference type="SAM" id="Phobius"/>
    </source>
</evidence>
<protein>
    <submittedName>
        <fullName evidence="4">Polysaccharide deacetylase family protein</fullName>
        <ecNumber evidence="4">3.-.-.-</ecNumber>
    </submittedName>
</protein>
<keyword evidence="2" id="KW-0472">Membrane</keyword>
<dbReference type="EMBL" id="JBHPBY010000320">
    <property type="protein sequence ID" value="MFC1852494.1"/>
    <property type="molecule type" value="Genomic_DNA"/>
</dbReference>
<dbReference type="PANTHER" id="PTHR10587">
    <property type="entry name" value="GLYCOSYL TRANSFERASE-RELATED"/>
    <property type="match status" value="1"/>
</dbReference>
<dbReference type="Pfam" id="PF01522">
    <property type="entry name" value="Polysacc_deac_1"/>
    <property type="match status" value="1"/>
</dbReference>
<name>A0ABV6Z263_UNCC1</name>
<feature type="transmembrane region" description="Helical" evidence="2">
    <location>
        <begin position="135"/>
        <end position="156"/>
    </location>
</feature>
<dbReference type="EC" id="3.-.-.-" evidence="4"/>
<keyword evidence="5" id="KW-1185">Reference proteome</keyword>
<dbReference type="CDD" id="cd10917">
    <property type="entry name" value="CE4_NodB_like_6s_7s"/>
    <property type="match status" value="1"/>
</dbReference>
<dbReference type="InterPro" id="IPR050248">
    <property type="entry name" value="Polysacc_deacetylase_ArnD"/>
</dbReference>
<organism evidence="4 5">
    <name type="scientific">candidate division CSSED10-310 bacterium</name>
    <dbReference type="NCBI Taxonomy" id="2855610"/>
    <lineage>
        <taxon>Bacteria</taxon>
        <taxon>Bacteria division CSSED10-310</taxon>
    </lineage>
</organism>
<keyword evidence="2" id="KW-0812">Transmembrane</keyword>